<evidence type="ECO:0000313" key="6">
    <source>
        <dbReference type="EMBL" id="OEH76466.1"/>
    </source>
</evidence>
<dbReference type="AlphaFoldDB" id="A0A1D3CZ36"/>
<dbReference type="VEuPathDB" id="ToxoDB:LOC34622117"/>
<dbReference type="InterPro" id="IPR050230">
    <property type="entry name" value="CALM/Myosin/TropC-like"/>
</dbReference>
<dbReference type="Gene3D" id="1.10.238.10">
    <property type="entry name" value="EF-hand"/>
    <property type="match status" value="1"/>
</dbReference>
<dbReference type="GO" id="GO:0005509">
    <property type="term" value="F:calcium ion binding"/>
    <property type="evidence" value="ECO:0007669"/>
    <property type="project" value="InterPro"/>
</dbReference>
<sequence>MATSCTWHSFECFRFTFRLHRGVWDVKELAPVGATDLPFPPATPFGRLADSADISQQDTMADEAVDIFKVFDKDFDGKLQALEMHQALGAAGLCAAIEDVQLALKEAGESGGDLQCFQKLLQQFQSTKPTSQTLQPLFKVIDPASSGRVDTSALRYLLMNFNEKLSDAEATEFMELLKLPKEGLVEIADICSRLEKSLQ</sequence>
<comment type="caution">
    <text evidence="6">The sequence shown here is derived from an EMBL/GenBank/DDBJ whole genome shotgun (WGS) entry which is preliminary data.</text>
</comment>
<dbReference type="Proteomes" id="UP000095192">
    <property type="component" value="Unassembled WGS sequence"/>
</dbReference>
<gene>
    <name evidence="6" type="ORF">cyc_05821</name>
</gene>
<dbReference type="EMBL" id="JROU02001453">
    <property type="protein sequence ID" value="OEH76466.1"/>
    <property type="molecule type" value="Genomic_DNA"/>
</dbReference>
<dbReference type="SUPFAM" id="SSF47473">
    <property type="entry name" value="EF-hand"/>
    <property type="match status" value="1"/>
</dbReference>
<keyword evidence="7" id="KW-1185">Reference proteome</keyword>
<evidence type="ECO:0000256" key="3">
    <source>
        <dbReference type="ARBA" id="ARBA00022737"/>
    </source>
</evidence>
<organism evidence="6 7">
    <name type="scientific">Cyclospora cayetanensis</name>
    <dbReference type="NCBI Taxonomy" id="88456"/>
    <lineage>
        <taxon>Eukaryota</taxon>
        <taxon>Sar</taxon>
        <taxon>Alveolata</taxon>
        <taxon>Apicomplexa</taxon>
        <taxon>Conoidasida</taxon>
        <taxon>Coccidia</taxon>
        <taxon>Eucoccidiorida</taxon>
        <taxon>Eimeriorina</taxon>
        <taxon>Eimeriidae</taxon>
        <taxon>Cyclospora</taxon>
    </lineage>
</organism>
<dbReference type="InterPro" id="IPR002048">
    <property type="entry name" value="EF_hand_dom"/>
</dbReference>
<dbReference type="InParanoid" id="A0A1D3CZ36"/>
<evidence type="ECO:0000259" key="5">
    <source>
        <dbReference type="PROSITE" id="PS50222"/>
    </source>
</evidence>
<evidence type="ECO:0000313" key="7">
    <source>
        <dbReference type="Proteomes" id="UP000095192"/>
    </source>
</evidence>
<name>A0A1D3CZ36_9EIME</name>
<evidence type="ECO:0000256" key="1">
    <source>
        <dbReference type="ARBA" id="ARBA00020786"/>
    </source>
</evidence>
<dbReference type="VEuPathDB" id="ToxoDB:cyc_05821"/>
<accession>A0A1D3CZ36</accession>
<evidence type="ECO:0000256" key="4">
    <source>
        <dbReference type="ARBA" id="ARBA00022990"/>
    </source>
</evidence>
<dbReference type="PANTHER" id="PTHR23048:SF0">
    <property type="entry name" value="CALMODULIN LIKE 3"/>
    <property type="match status" value="1"/>
</dbReference>
<keyword evidence="2" id="KW-0479">Metal-binding</keyword>
<dbReference type="PROSITE" id="PS50222">
    <property type="entry name" value="EF_HAND_2"/>
    <property type="match status" value="1"/>
</dbReference>
<protein>
    <recommendedName>
        <fullName evidence="1">Calmodulin</fullName>
    </recommendedName>
</protein>
<feature type="domain" description="EF-hand" evidence="5">
    <location>
        <begin position="59"/>
        <end position="94"/>
    </location>
</feature>
<proteinExistence type="predicted"/>
<keyword evidence="3" id="KW-0677">Repeat</keyword>
<dbReference type="GO" id="GO:0016460">
    <property type="term" value="C:myosin II complex"/>
    <property type="evidence" value="ECO:0007669"/>
    <property type="project" value="TreeGrafter"/>
</dbReference>
<keyword evidence="4" id="KW-0007">Acetylation</keyword>
<evidence type="ECO:0000256" key="2">
    <source>
        <dbReference type="ARBA" id="ARBA00022723"/>
    </source>
</evidence>
<reference evidence="6 7" key="1">
    <citation type="journal article" date="2016" name="BMC Genomics">
        <title>Comparative genomics reveals Cyclospora cayetanensis possesses coccidia-like metabolism and invasion components but unique surface antigens.</title>
        <authorList>
            <person name="Liu S."/>
            <person name="Wang L."/>
            <person name="Zheng H."/>
            <person name="Xu Z."/>
            <person name="Roellig D.M."/>
            <person name="Li N."/>
            <person name="Frace M.A."/>
            <person name="Tang K."/>
            <person name="Arrowood M.J."/>
            <person name="Moss D.M."/>
            <person name="Zhang L."/>
            <person name="Feng Y."/>
            <person name="Xiao L."/>
        </authorList>
    </citation>
    <scope>NUCLEOTIDE SEQUENCE [LARGE SCALE GENOMIC DNA]</scope>
    <source>
        <strain evidence="6 7">CHN_HEN01</strain>
    </source>
</reference>
<dbReference type="InterPro" id="IPR011992">
    <property type="entry name" value="EF-hand-dom_pair"/>
</dbReference>
<dbReference type="PANTHER" id="PTHR23048">
    <property type="entry name" value="MYOSIN LIGHT CHAIN 1, 3"/>
    <property type="match status" value="1"/>
</dbReference>